<sequence length="125" mass="13939">MASRSRPLYECKIVLEDTLSSLTTVADYESALCRGVSCLMQDSFNLTAVQKVTSRASTFVGFTIAFASNHSLPPFILEEARMLVKVFVRGWFAGLGTGLAEDLHDSWLNHCRVFLERSNEGVVRF</sequence>
<name>G5CZA0_ADEE1</name>
<dbReference type="KEGG" id="vg:28544355"/>
<dbReference type="Proteomes" id="UP000134836">
    <property type="component" value="Segment"/>
</dbReference>
<evidence type="ECO:0000313" key="2">
    <source>
        <dbReference type="Proteomes" id="UP000134836"/>
    </source>
</evidence>
<protein>
    <submittedName>
        <fullName evidence="1">E4 ORFB</fullName>
    </submittedName>
</protein>
<reference evidence="1 2" key="1">
    <citation type="journal article" date="2012" name="Vet. Microbiol.">
        <title>Genetic characterization of equine adenovirus type 1.</title>
        <authorList>
            <person name="Cavanagh H.M."/>
            <person name="Mahony T.J."/>
            <person name="Vanniasinkam T."/>
        </authorList>
    </citation>
    <scope>NUCLEOTIDE SEQUENCE [LARGE SCALE GENOMIC DNA]</scope>
    <source>
        <strain evidence="1">M1</strain>
    </source>
</reference>
<dbReference type="OrthoDB" id="23211at10239"/>
<gene>
    <name evidence="1" type="primary">E4 ORFB</name>
</gene>
<organismHost>
    <name type="scientific">Equus caballus</name>
    <name type="common">Horse</name>
    <dbReference type="NCBI Taxonomy" id="9796"/>
</organismHost>
<dbReference type="RefSeq" id="YP_009272566.1">
    <property type="nucleotide sequence ID" value="NC_030792.1"/>
</dbReference>
<keyword evidence="2" id="KW-1185">Reference proteome</keyword>
<evidence type="ECO:0000313" key="1">
    <source>
        <dbReference type="EMBL" id="AEP16433.1"/>
    </source>
</evidence>
<accession>G5CZA0</accession>
<organism evidence="1 2">
    <name type="scientific">Equine adenovirus A serotype 1</name>
    <name type="common">EAdV-1</name>
    <name type="synonym">Equine adenovirus 1</name>
    <dbReference type="NCBI Taxonomy" id="46916"/>
    <lineage>
        <taxon>Viruses</taxon>
        <taxon>Varidnaviria</taxon>
        <taxon>Bamfordvirae</taxon>
        <taxon>Preplasmiviricota</taxon>
        <taxon>Polisuviricotina</taxon>
        <taxon>Pharingeaviricetes</taxon>
        <taxon>Rowavirales</taxon>
        <taxon>Adenoviridae</taxon>
        <taxon>Mastadenovirus</taxon>
        <taxon>Mastadenovirus equi</taxon>
        <taxon>Equine mastadenovirus A</taxon>
    </lineage>
</organism>
<proteinExistence type="predicted"/>
<dbReference type="EMBL" id="JN418926">
    <property type="protein sequence ID" value="AEP16433.1"/>
    <property type="molecule type" value="Genomic_DNA"/>
</dbReference>
<dbReference type="GeneID" id="28544355"/>